<reference evidence="2" key="2">
    <citation type="journal article" date="1994" name="J. Gen. Virol.">
        <title>Assessment of the autonomy of replicative and structural functions encoded by the luteo-phase of pea enation mosaic virus.</title>
        <authorList>
            <person name="Demler S.A."/>
            <person name="Borkhsenious O.N."/>
            <person name="Rucker D.G."/>
            <person name="de Zoeten G.A."/>
        </authorList>
    </citation>
    <scope>NUCLEOTIDE SEQUENCE [LARGE SCALE GENOMIC DNA]</scope>
</reference>
<organismHost>
    <name type="scientific">Vicia faba</name>
    <name type="common">Broad bean</name>
    <name type="synonym">Faba vulgaris</name>
    <dbReference type="NCBI Taxonomy" id="3906"/>
</organismHost>
<protein>
    <submittedName>
        <fullName evidence="2">26kDa protein</fullName>
    </submittedName>
</protein>
<dbReference type="RefSeq" id="NP_620847.1">
    <property type="nucleotide sequence ID" value="NC_003853.1"/>
</dbReference>
<proteinExistence type="evidence at transcript level"/>
<dbReference type="Pfam" id="PF04817">
    <property type="entry name" value="Umbravirus_LDM"/>
    <property type="match status" value="1"/>
</dbReference>
<feature type="compositionally biased region" description="Basic residues" evidence="1">
    <location>
        <begin position="37"/>
        <end position="47"/>
    </location>
</feature>
<feature type="region of interest" description="Disordered" evidence="1">
    <location>
        <begin position="11"/>
        <end position="129"/>
    </location>
</feature>
<evidence type="ECO:0000313" key="3">
    <source>
        <dbReference type="Proteomes" id="UP000203403"/>
    </source>
</evidence>
<organismHost>
    <name type="scientific">Chenopodium quinoa</name>
    <name type="common">Quinoa</name>
    <dbReference type="NCBI Taxonomy" id="63459"/>
</organismHost>
<reference evidence="2" key="1">
    <citation type="journal article" date="1993" name="J. Gen. Virol.">
        <title>The chimeric nature of the genome of pea enation mosaic virus: the independent replication of RNA 2.</title>
        <authorList>
            <person name="Demler S.A."/>
            <person name="Rucker D.G."/>
            <person name="de Zoeten G.A."/>
        </authorList>
    </citation>
    <scope>NUCLEOTIDE SEQUENCE [LARGE SCALE GENOMIC DNA]</scope>
</reference>
<organismHost>
    <name type="scientific">Chenopodium album</name>
    <name type="common">Fat hen</name>
    <dbReference type="NCBI Taxonomy" id="3559"/>
</organismHost>
<dbReference type="Proteomes" id="UP000203403">
    <property type="component" value="Segment"/>
</dbReference>
<accession>Q84695</accession>
<name>Q84695_PEMV2</name>
<feature type="compositionally biased region" description="Basic and acidic residues" evidence="1">
    <location>
        <begin position="74"/>
        <end position="90"/>
    </location>
</feature>
<organismHost>
    <name type="scientific">Chenopodium amaranticolor</name>
    <dbReference type="NCBI Taxonomy" id="66262"/>
</organismHost>
<organismHost>
    <name type="scientific">Trifolium incarnatum</name>
    <name type="common">Crimson clover</name>
    <dbReference type="NCBI Taxonomy" id="60916"/>
</organismHost>
<organismHost>
    <name type="scientific">Pisum sativum</name>
    <name type="common">Garden pea</name>
    <name type="synonym">Lathyrus oleraceus</name>
    <dbReference type="NCBI Taxonomy" id="3888"/>
</organismHost>
<keyword evidence="3" id="KW-1185">Reference proteome</keyword>
<dbReference type="EMBL" id="U03563">
    <property type="protein sequence ID" value="AAA52185.1"/>
    <property type="molecule type" value="mRNA"/>
</dbReference>
<dbReference type="InterPro" id="IPR006902">
    <property type="entry name" value="Umbravirus_LDM"/>
</dbReference>
<organismHost>
    <name type="scientific">Nicotiana clevelandii</name>
    <name type="common">Wild tobacco</name>
    <dbReference type="NCBI Taxonomy" id="81866"/>
</organismHost>
<dbReference type="GeneID" id="944446"/>
<dbReference type="PIR" id="JQ1880">
    <property type="entry name" value="JQ1880"/>
</dbReference>
<sequence length="236" mass="25806">MAVGKYMTIIINVNNDERKQPEGATGSSVRRGDNKRTRGNKPRSHHPGSRERKGYNHPSPTPKNSKQGQLRTEAVQEHPKHGGTAFRRESGGSVHPSHPRRRARRGGDMAPRQHPPPPRERRTKTETQAERRAQALSVLPTLLDCIGGLDLGPAEVLLHCHRAVRRQLRTGVQPIQPVPHVESTHRSSDPQLLESSTTCSANLQNDGAGRVIGGGIPTAIPEGSDVEQVCHASHYG</sequence>
<evidence type="ECO:0000256" key="1">
    <source>
        <dbReference type="SAM" id="MobiDB-lite"/>
    </source>
</evidence>
<evidence type="ECO:0000313" key="2">
    <source>
        <dbReference type="EMBL" id="AAA52185.1"/>
    </source>
</evidence>
<dbReference type="KEGG" id="vg:944446"/>
<feature type="compositionally biased region" description="Basic and acidic residues" evidence="1">
    <location>
        <begin position="117"/>
        <end position="129"/>
    </location>
</feature>
<organism evidence="2">
    <name type="scientific">Pea enation mosaic virus-2</name>
    <name type="common">PEMV-2</name>
    <dbReference type="NCBI Taxonomy" id="193120"/>
    <lineage>
        <taxon>Viruses</taxon>
        <taxon>Riboviria</taxon>
        <taxon>Orthornavirae</taxon>
        <taxon>Kitrinoviricota</taxon>
        <taxon>Tolucaviricetes</taxon>
        <taxon>Tolivirales</taxon>
        <taxon>Tombusviridae</taxon>
        <taxon>Calvusvirinae</taxon>
        <taxon>Umbravirus</taxon>
        <taxon>Umbravirus pisi</taxon>
    </lineage>
</organism>